<dbReference type="InterPro" id="IPR006212">
    <property type="entry name" value="Furin_repeat"/>
</dbReference>
<feature type="transmembrane region" description="Helical" evidence="2">
    <location>
        <begin position="1270"/>
        <end position="1292"/>
    </location>
</feature>
<feature type="transmembrane region" description="Helical" evidence="2">
    <location>
        <begin position="1490"/>
        <end position="1511"/>
    </location>
</feature>
<evidence type="ECO:0000256" key="2">
    <source>
        <dbReference type="SAM" id="Phobius"/>
    </source>
</evidence>
<dbReference type="InterPro" id="IPR009030">
    <property type="entry name" value="Growth_fac_rcpt_cys_sf"/>
</dbReference>
<keyword evidence="2" id="KW-0812">Transmembrane</keyword>
<dbReference type="EMBL" id="MK315128">
    <property type="protein sequence ID" value="QDH09127.1"/>
    <property type="molecule type" value="Genomic_DNA"/>
</dbReference>
<sequence>MKQANLLFKTLLILILLKLQTIIHCSGSGPVPLLYSNKLLINAYESEGIQGELLIVEFHDIYFQPDIKVYSIYNNTIELANQTRIDQKIEVYLEKRAQNILQDYYLEIPQNVLGRLVETTFLAANNQILVKTYVKQIIKGDRKRQDKWQIQLKETTNSIEGVVEYTGKNKIYKMDCTQCNYTISFLLNYQNGVGLPGDSGYNPDEKELIAFIENNLIDYTISEQTISVKPDYIQVKLDIKVKYEDIPNGFSQMKFIFRNYHFNKLEFSIWNQDLLWVEDFPQIKHFGVFLAHNLLITAYIRPLYFENKNISNLKYVLSAFVEISIIKQELFTCKLKSVILPQAFTQIIEKGQQIEVIFRVGNQITSIENTFEKNSGEISFPGGNENYLMSSSQGQETKVQISRFNSGVVEEDELKIELYCQDYGVVSRNIPLKSNKGQYFQIQTILMQFDNTDNKQYNMKFSIQQMDLQEVPKQVIISDLSGSNLIISGFTYKELERSGNVLVFKQANISMNSIELTFKQVSLKDTNSQKWITSVSCYNQAEFLFYTTDNTIQDIDIINANGNKSQSTQLNMTSIELRKLKPYQHIQEIRSSVPSSLIINFSLLNINPACTWIIFAIPQEINIGRAQKSNFTLSDCSGQTHVFTEGSSINKDSTIGYSKENNSILVSCNYMKTIAAKDVQNSMTCINNSIEVQNVENPEQALLTNVFKVFVSNEKASHQGYVEPPLNFKPNDIPNQSASEYVYYPIENRKSKGIDIKEEFKATEISLRSSSDYKNDVTTHILSMNFPIYFIEGIHAIEISLPLKQLGLNPSSDIVCENPSLFQARLHFESLEYVHLIIKIKDLINPEQRMTCLIHNSIPILNEDQESKVKILIYSQGFMIAQFSKLVNIQGSKPINNEWIKFSDIPLEISNSLVGKRDVEYSFNLSQLNIVNQQQQQQQFQFSSSSRFIHILIDSSLVIENTVKCFVSSICKNSSSNDGNQGSNGIVKQQISCQKISSHSIEIDTLLLQENVCLISVLGLQNPKLNIDSSNAQKKNLEFKFDYIWKRIIPQSQQFAEDKLVVINEIQVKFEVNFSCQLSCSGCSGRYLNCKNCSQEYPLWSGEGNQRKCVNNCDNQYVRVGSECKKCQVTDSNCAACSSSDIRSCTACQKGFVLEPNWKICIDESFVKMNRFLISSPNLSPILNSHLKHISLKADLINLHEDQNVNEKERRQLESKPNQVTPLEKESHSDQETQAPQTTPTAESTKTNSSSSMSSRLKDSLSDIQSGNVFLVYAEIAALVITISAALISSAIKKKQIKEEYSPEEKEREELSQVHRFNKRAFMLSLLTVAELFELPFSLLWAFTVSKGSWEHPVLQGMIGVTSLSVLQWMLDCYQQSCILIDSDSTPPTSSLANIFRQDQRENPLADLITKLIRFVFFCLNPKGICIIMTNLMKIEGWFILPLSDGAAKNSILLTNLRKILGSQIRSNAVGISSLIIFLTLKYTELMDNYAFVYDLMLFKIVMMMLCYFNVKLIDTLLEFLEETPDSN</sequence>
<protein>
    <submittedName>
        <fullName evidence="4">MTAXp</fullName>
    </submittedName>
</protein>
<keyword evidence="2" id="KW-0472">Membrane</keyword>
<keyword evidence="2" id="KW-1133">Transmembrane helix</keyword>
<dbReference type="SUPFAM" id="SSF57184">
    <property type="entry name" value="Growth factor receptor domain"/>
    <property type="match status" value="1"/>
</dbReference>
<feature type="transmembrane region" description="Helical" evidence="2">
    <location>
        <begin position="1321"/>
        <end position="1342"/>
    </location>
</feature>
<feature type="chain" id="PRO_5021776108" evidence="3">
    <location>
        <begin position="28"/>
        <end position="1528"/>
    </location>
</feature>
<reference evidence="4" key="1">
    <citation type="submission" date="2018-12" db="EMBL/GenBank/DDBJ databases">
        <authorList>
            <person name="Yan G."/>
        </authorList>
    </citation>
    <scope>NUCLEOTIDE SEQUENCE</scope>
    <source>
        <strain evidence="4">19481</strain>
    </source>
</reference>
<organism evidence="4">
    <name type="scientific">Tetrahymena pigmentosa</name>
    <dbReference type="NCBI Taxonomy" id="5907"/>
    <lineage>
        <taxon>Eukaryota</taxon>
        <taxon>Sar</taxon>
        <taxon>Alveolata</taxon>
        <taxon>Ciliophora</taxon>
        <taxon>Intramacronucleata</taxon>
        <taxon>Oligohymenophorea</taxon>
        <taxon>Hymenostomatida</taxon>
        <taxon>Tetrahymenina</taxon>
        <taxon>Tetrahymenidae</taxon>
        <taxon>Tetrahymena</taxon>
    </lineage>
</organism>
<proteinExistence type="predicted"/>
<dbReference type="CDD" id="cd00064">
    <property type="entry name" value="FU"/>
    <property type="match status" value="1"/>
</dbReference>
<evidence type="ECO:0000313" key="4">
    <source>
        <dbReference type="EMBL" id="QDH09127.1"/>
    </source>
</evidence>
<feature type="signal peptide" evidence="3">
    <location>
        <begin position="1"/>
        <end position="27"/>
    </location>
</feature>
<accession>A0A513X5B5</accession>
<feature type="compositionally biased region" description="Low complexity" evidence="1">
    <location>
        <begin position="1232"/>
        <end position="1255"/>
    </location>
</feature>
<keyword evidence="3" id="KW-0732">Signal</keyword>
<evidence type="ECO:0000256" key="3">
    <source>
        <dbReference type="SAM" id="SignalP"/>
    </source>
</evidence>
<name>A0A513X5B5_TETPI</name>
<dbReference type="SMART" id="SM00261">
    <property type="entry name" value="FU"/>
    <property type="match status" value="2"/>
</dbReference>
<evidence type="ECO:0000256" key="1">
    <source>
        <dbReference type="SAM" id="MobiDB-lite"/>
    </source>
</evidence>
<gene>
    <name evidence="4" type="primary">MTAX</name>
</gene>
<feature type="transmembrane region" description="Helical" evidence="2">
    <location>
        <begin position="1354"/>
        <end position="1371"/>
    </location>
</feature>
<feature type="compositionally biased region" description="Basic and acidic residues" evidence="1">
    <location>
        <begin position="1203"/>
        <end position="1214"/>
    </location>
</feature>
<feature type="region of interest" description="Disordered" evidence="1">
    <location>
        <begin position="1203"/>
        <end position="1255"/>
    </location>
</feature>